<reference evidence="1 2" key="2">
    <citation type="journal article" date="2021" name="Int. J. Syst. Evol. Microbiol.">
        <title>Isolation and Polyphasic Characterization of Desulfuromonas versatilis sp. Nov., an Electrogenic Bacteria Capable of Versatile Metabolism Isolated from a Graphene Oxide-Reducing Enrichment Culture.</title>
        <authorList>
            <person name="Xie L."/>
            <person name="Yoshida N."/>
            <person name="Ishii S."/>
            <person name="Meng L."/>
        </authorList>
    </citation>
    <scope>NUCLEOTIDE SEQUENCE [LARGE SCALE GENOMIC DNA]</scope>
    <source>
        <strain evidence="1 2">NIT-T3</strain>
    </source>
</reference>
<reference evidence="1 2" key="1">
    <citation type="journal article" date="2016" name="C (Basel)">
        <title>Selective Growth of and Electricity Production by Marine Exoelectrogenic Bacteria in Self-Aggregated Hydrogel of Microbially Reduced Graphene Oxide.</title>
        <authorList>
            <person name="Yoshida N."/>
            <person name="Goto Y."/>
            <person name="Miyata Y."/>
        </authorList>
    </citation>
    <scope>NUCLEOTIDE SEQUENCE [LARGE SCALE GENOMIC DNA]</scope>
    <source>
        <strain evidence="1 2">NIT-T3</strain>
    </source>
</reference>
<evidence type="ECO:0000313" key="1">
    <source>
        <dbReference type="EMBL" id="BCR04843.1"/>
    </source>
</evidence>
<organism evidence="1 2">
    <name type="scientific">Desulfuromonas versatilis</name>
    <dbReference type="NCBI Taxonomy" id="2802975"/>
    <lineage>
        <taxon>Bacteria</taxon>
        <taxon>Pseudomonadati</taxon>
        <taxon>Thermodesulfobacteriota</taxon>
        <taxon>Desulfuromonadia</taxon>
        <taxon>Desulfuromonadales</taxon>
        <taxon>Desulfuromonadaceae</taxon>
        <taxon>Desulfuromonas</taxon>
    </lineage>
</organism>
<protein>
    <submittedName>
        <fullName evidence="1">Uncharacterized protein</fullName>
    </submittedName>
</protein>
<evidence type="ECO:0000313" key="2">
    <source>
        <dbReference type="Proteomes" id="UP001319827"/>
    </source>
</evidence>
<sequence>MQEPEKAAKSVVTVQTDDNIDIAFVPGLIAGVTADQPETDNAEASLQFVFMRTKECKNLLSVLCRHEKLSRRRGHSGTKIDQL</sequence>
<dbReference type="Proteomes" id="UP001319827">
    <property type="component" value="Chromosome"/>
</dbReference>
<keyword evidence="2" id="KW-1185">Reference proteome</keyword>
<proteinExistence type="predicted"/>
<dbReference type="EMBL" id="AP024355">
    <property type="protein sequence ID" value="BCR04843.1"/>
    <property type="molecule type" value="Genomic_DNA"/>
</dbReference>
<gene>
    <name evidence="1" type="ORF">DESUT3_19120</name>
</gene>
<accession>A0ABM8HVV8</accession>
<name>A0ABM8HVV8_9BACT</name>